<evidence type="ECO:0000313" key="3">
    <source>
        <dbReference type="EMBL" id="GMF22858.1"/>
    </source>
</evidence>
<evidence type="ECO:0000256" key="2">
    <source>
        <dbReference type="SAM" id="Phobius"/>
    </source>
</evidence>
<dbReference type="SUPFAM" id="SSF53448">
    <property type="entry name" value="Nucleotide-diphospho-sugar transferases"/>
    <property type="match status" value="1"/>
</dbReference>
<organism evidence="3 4">
    <name type="scientific">Phytophthora lilii</name>
    <dbReference type="NCBI Taxonomy" id="2077276"/>
    <lineage>
        <taxon>Eukaryota</taxon>
        <taxon>Sar</taxon>
        <taxon>Stramenopiles</taxon>
        <taxon>Oomycota</taxon>
        <taxon>Peronosporomycetes</taxon>
        <taxon>Peronosporales</taxon>
        <taxon>Peronosporaceae</taxon>
        <taxon>Phytophthora</taxon>
    </lineage>
</organism>
<feature type="region of interest" description="Disordered" evidence="1">
    <location>
        <begin position="1"/>
        <end position="20"/>
    </location>
</feature>
<keyword evidence="2" id="KW-1133">Transmembrane helix</keyword>
<dbReference type="AlphaFoldDB" id="A0A9W6WQE7"/>
<dbReference type="Gene3D" id="3.90.550.10">
    <property type="entry name" value="Spore Coat Polysaccharide Biosynthesis Protein SpsA, Chain A"/>
    <property type="match status" value="1"/>
</dbReference>
<name>A0A9W6WQE7_9STRA</name>
<evidence type="ECO:0000313" key="4">
    <source>
        <dbReference type="Proteomes" id="UP001165083"/>
    </source>
</evidence>
<keyword evidence="2" id="KW-0472">Membrane</keyword>
<sequence length="218" mass="24625">MLSTQRSCAPNKGHTTKPFTQRHRRCCRSSIAALAALMVVGVVGWALVTLTNVSVRGVVTTNLRDTLVSTTQQVPNLRAASSGTDSQAMHHSQDKHAHKRFAYFFYVMSRTYACAALQIIDRLQGNLQMNSTRIDIVVLHTRRVGPDLLRKMEDQFNVRTELVEPIRADASEPTWKESLTKLRAFQDWGYDRVMLLDADAVPMVNLEHKPSENDGFRE</sequence>
<dbReference type="InterPro" id="IPR029044">
    <property type="entry name" value="Nucleotide-diphossugar_trans"/>
</dbReference>
<reference evidence="3" key="1">
    <citation type="submission" date="2023-04" db="EMBL/GenBank/DDBJ databases">
        <title>Phytophthora lilii NBRC 32176.</title>
        <authorList>
            <person name="Ichikawa N."/>
            <person name="Sato H."/>
            <person name="Tonouchi N."/>
        </authorList>
    </citation>
    <scope>NUCLEOTIDE SEQUENCE</scope>
    <source>
        <strain evidence="3">NBRC 32176</strain>
    </source>
</reference>
<keyword evidence="4" id="KW-1185">Reference proteome</keyword>
<dbReference type="EMBL" id="BSXW01000452">
    <property type="protein sequence ID" value="GMF22858.1"/>
    <property type="molecule type" value="Genomic_DNA"/>
</dbReference>
<dbReference type="Proteomes" id="UP001165083">
    <property type="component" value="Unassembled WGS sequence"/>
</dbReference>
<proteinExistence type="predicted"/>
<gene>
    <name evidence="3" type="ORF">Plil01_000917100</name>
</gene>
<accession>A0A9W6WQE7</accession>
<keyword evidence="2" id="KW-0812">Transmembrane</keyword>
<evidence type="ECO:0000256" key="1">
    <source>
        <dbReference type="SAM" id="MobiDB-lite"/>
    </source>
</evidence>
<protein>
    <submittedName>
        <fullName evidence="3">Unnamed protein product</fullName>
    </submittedName>
</protein>
<feature type="transmembrane region" description="Helical" evidence="2">
    <location>
        <begin position="31"/>
        <end position="48"/>
    </location>
</feature>
<comment type="caution">
    <text evidence="3">The sequence shown here is derived from an EMBL/GenBank/DDBJ whole genome shotgun (WGS) entry which is preliminary data.</text>
</comment>
<dbReference type="OrthoDB" id="72977at2759"/>